<accession>A0A0A8ZCX7</accession>
<dbReference type="GO" id="GO:0003924">
    <property type="term" value="F:GTPase activity"/>
    <property type="evidence" value="ECO:0007669"/>
    <property type="project" value="InterPro"/>
</dbReference>
<dbReference type="InterPro" id="IPR024156">
    <property type="entry name" value="Small_GTPase_ARF"/>
</dbReference>
<reference evidence="7" key="2">
    <citation type="journal article" date="2015" name="Data Brief">
        <title>Shoot transcriptome of the giant reed, Arundo donax.</title>
        <authorList>
            <person name="Barrero R.A."/>
            <person name="Guerrero F.D."/>
            <person name="Moolhuijzen P."/>
            <person name="Goolsby J.A."/>
            <person name="Tidwell J."/>
            <person name="Bellgard S.E."/>
            <person name="Bellgard M.I."/>
        </authorList>
    </citation>
    <scope>NUCLEOTIDE SEQUENCE</scope>
    <source>
        <tissue evidence="7">Shoot tissue taken approximately 20 cm above the soil surface</tissue>
    </source>
</reference>
<protein>
    <recommendedName>
        <fullName evidence="8">ADP-ribosylation factor</fullName>
    </recommendedName>
</protein>
<keyword evidence="2" id="KW-0519">Myristate</keyword>
<keyword evidence="2" id="KW-0449">Lipoprotein</keyword>
<dbReference type="Pfam" id="PF00025">
    <property type="entry name" value="Arf"/>
    <property type="match status" value="1"/>
</dbReference>
<dbReference type="InterPro" id="IPR006689">
    <property type="entry name" value="Small_GTPase_ARF/SAR"/>
</dbReference>
<evidence type="ECO:0000256" key="2">
    <source>
        <dbReference type="ARBA" id="ARBA00022707"/>
    </source>
</evidence>
<comment type="similarity">
    <text evidence="1">Belongs to the small GTPase superfamily. Arf family.</text>
</comment>
<name>A0A0A8ZCX7_ARUDO</name>
<dbReference type="EMBL" id="GBRH01263310">
    <property type="protein sequence ID" value="JAD34585.1"/>
    <property type="molecule type" value="Transcribed_RNA"/>
</dbReference>
<sequence length="61" mass="6698">MLVFANKQDLPNAMSAEEIAEKLELQSLSNRTWHIQGGSATSGKGLYEAMDWLCANINTKA</sequence>
<evidence type="ECO:0008006" key="8">
    <source>
        <dbReference type="Google" id="ProtNLM"/>
    </source>
</evidence>
<evidence type="ECO:0000256" key="4">
    <source>
        <dbReference type="ARBA" id="ARBA00022892"/>
    </source>
</evidence>
<proteinExistence type="inferred from homology"/>
<feature type="binding site" evidence="6">
    <location>
        <begin position="6"/>
        <end position="9"/>
    </location>
    <ligand>
        <name>GTP</name>
        <dbReference type="ChEBI" id="CHEBI:37565"/>
    </ligand>
</feature>
<keyword evidence="4" id="KW-0931">ER-Golgi transport</keyword>
<evidence type="ECO:0000313" key="7">
    <source>
        <dbReference type="EMBL" id="JAD34585.1"/>
    </source>
</evidence>
<dbReference type="PANTHER" id="PTHR11711">
    <property type="entry name" value="ADP RIBOSYLATION FACTOR-RELATED"/>
    <property type="match status" value="1"/>
</dbReference>
<evidence type="ECO:0000256" key="1">
    <source>
        <dbReference type="ARBA" id="ARBA00010290"/>
    </source>
</evidence>
<keyword evidence="3 6" id="KW-0547">Nucleotide-binding</keyword>
<dbReference type="SUPFAM" id="SSF52540">
    <property type="entry name" value="P-loop containing nucleoside triphosphate hydrolases"/>
    <property type="match status" value="1"/>
</dbReference>
<dbReference type="Gene3D" id="3.40.50.300">
    <property type="entry name" value="P-loop containing nucleotide triphosphate hydrolases"/>
    <property type="match status" value="1"/>
</dbReference>
<evidence type="ECO:0000256" key="3">
    <source>
        <dbReference type="ARBA" id="ARBA00022741"/>
    </source>
</evidence>
<dbReference type="GO" id="GO:0005525">
    <property type="term" value="F:GTP binding"/>
    <property type="evidence" value="ECO:0007669"/>
    <property type="project" value="UniProtKB-KW"/>
</dbReference>
<evidence type="ECO:0000256" key="5">
    <source>
        <dbReference type="ARBA" id="ARBA00023134"/>
    </source>
</evidence>
<dbReference type="GO" id="GO:0016192">
    <property type="term" value="P:vesicle-mediated transport"/>
    <property type="evidence" value="ECO:0007669"/>
    <property type="project" value="UniProtKB-KW"/>
</dbReference>
<evidence type="ECO:0000256" key="6">
    <source>
        <dbReference type="PIRSR" id="PIRSR606689-1"/>
    </source>
</evidence>
<dbReference type="AlphaFoldDB" id="A0A0A8ZCX7"/>
<keyword evidence="5 6" id="KW-0342">GTP-binding</keyword>
<reference evidence="7" key="1">
    <citation type="submission" date="2014-09" db="EMBL/GenBank/DDBJ databases">
        <authorList>
            <person name="Magalhaes I.L.F."/>
            <person name="Oliveira U."/>
            <person name="Santos F.R."/>
            <person name="Vidigal T.H.D.A."/>
            <person name="Brescovit A.D."/>
            <person name="Santos A.J."/>
        </authorList>
    </citation>
    <scope>NUCLEOTIDE SEQUENCE</scope>
    <source>
        <tissue evidence="7">Shoot tissue taken approximately 20 cm above the soil surface</tissue>
    </source>
</reference>
<organism evidence="7">
    <name type="scientific">Arundo donax</name>
    <name type="common">Giant reed</name>
    <name type="synonym">Donax arundinaceus</name>
    <dbReference type="NCBI Taxonomy" id="35708"/>
    <lineage>
        <taxon>Eukaryota</taxon>
        <taxon>Viridiplantae</taxon>
        <taxon>Streptophyta</taxon>
        <taxon>Embryophyta</taxon>
        <taxon>Tracheophyta</taxon>
        <taxon>Spermatophyta</taxon>
        <taxon>Magnoliopsida</taxon>
        <taxon>Liliopsida</taxon>
        <taxon>Poales</taxon>
        <taxon>Poaceae</taxon>
        <taxon>PACMAD clade</taxon>
        <taxon>Arundinoideae</taxon>
        <taxon>Arundineae</taxon>
        <taxon>Arundo</taxon>
    </lineage>
</organism>
<keyword evidence="4" id="KW-0813">Transport</keyword>
<dbReference type="InterPro" id="IPR027417">
    <property type="entry name" value="P-loop_NTPase"/>
</dbReference>